<dbReference type="InterPro" id="IPR010982">
    <property type="entry name" value="Lambda_DNA-bd_dom_sf"/>
</dbReference>
<dbReference type="Proteomes" id="UP000239698">
    <property type="component" value="Unassembled WGS sequence"/>
</dbReference>
<protein>
    <recommendedName>
        <fullName evidence="3">XRE family transcriptional regulator</fullName>
    </recommendedName>
</protein>
<comment type="caution">
    <text evidence="1">The sequence shown here is derived from an EMBL/GenBank/DDBJ whole genome shotgun (WGS) entry which is preliminary data.</text>
</comment>
<evidence type="ECO:0000313" key="1">
    <source>
        <dbReference type="EMBL" id="PPH74234.1"/>
    </source>
</evidence>
<reference evidence="1 2" key="1">
    <citation type="submission" date="2018-02" db="EMBL/GenBank/DDBJ databases">
        <title>Bacteriophage NCPPB3778 and a type I-E CRISPR drive the evolution of the US Biological Select Agent, Rathayibacter toxicus.</title>
        <authorList>
            <person name="Davis E.W.II."/>
            <person name="Tabima J.F."/>
            <person name="Weisberg A.J."/>
            <person name="Lopes L.D."/>
            <person name="Wiseman M.S."/>
            <person name="Wiseman M.S."/>
            <person name="Pupko T."/>
            <person name="Belcher M.S."/>
            <person name="Sechler A.J."/>
            <person name="Tancos M.A."/>
            <person name="Schroeder B.K."/>
            <person name="Murray T.D."/>
            <person name="Luster D.G."/>
            <person name="Schneider W.L."/>
            <person name="Rogers E."/>
            <person name="Andreote F.D."/>
            <person name="Grunwald N.J."/>
            <person name="Putnam M.L."/>
            <person name="Chang J.H."/>
        </authorList>
    </citation>
    <scope>NUCLEOTIDE SEQUENCE [LARGE SCALE GENOMIC DNA]</scope>
    <source>
        <strain evidence="1 2">AY1D6</strain>
    </source>
</reference>
<organism evidence="1 2">
    <name type="scientific">Rathayibacter rathayi</name>
    <name type="common">Corynebacterium rathayi</name>
    <dbReference type="NCBI Taxonomy" id="33887"/>
    <lineage>
        <taxon>Bacteria</taxon>
        <taxon>Bacillati</taxon>
        <taxon>Actinomycetota</taxon>
        <taxon>Actinomycetes</taxon>
        <taxon>Micrococcales</taxon>
        <taxon>Microbacteriaceae</taxon>
        <taxon>Rathayibacter</taxon>
    </lineage>
</organism>
<evidence type="ECO:0000313" key="2">
    <source>
        <dbReference type="Proteomes" id="UP000239698"/>
    </source>
</evidence>
<accession>A0ABX5AAB8</accession>
<dbReference type="EMBL" id="PSVT01000037">
    <property type="protein sequence ID" value="PPH74234.1"/>
    <property type="molecule type" value="Genomic_DNA"/>
</dbReference>
<sequence length="145" mass="16520">MDHPEENRQRLARLLALLRDAEELTKGRRSEFAEVSAFLADRGVTLLRSRWQYMLSGSRRSVTDPRLFAGLAEFYGVDVAAFSATSPPVPPELDELLPQILEMRRRDLQVMAARMFDGVSPDVSRRISEALTNERPIESDPFSER</sequence>
<name>A0ABX5AAB8_RATRA</name>
<gene>
    <name evidence="1" type="ORF">C5C40_13250</name>
</gene>
<dbReference type="Gene3D" id="1.10.260.40">
    <property type="entry name" value="lambda repressor-like DNA-binding domains"/>
    <property type="match status" value="1"/>
</dbReference>
<proteinExistence type="predicted"/>
<keyword evidence="2" id="KW-1185">Reference proteome</keyword>
<evidence type="ECO:0008006" key="3">
    <source>
        <dbReference type="Google" id="ProtNLM"/>
    </source>
</evidence>
<dbReference type="RefSeq" id="WP_097167909.1">
    <property type="nucleotide sequence ID" value="NZ_PSUD01000039.1"/>
</dbReference>